<dbReference type="EMBL" id="RXIC02000022">
    <property type="protein sequence ID" value="KAB1216438.1"/>
    <property type="molecule type" value="Genomic_DNA"/>
</dbReference>
<dbReference type="Proteomes" id="UP000516437">
    <property type="component" value="Chromosome 4"/>
</dbReference>
<comment type="caution">
    <text evidence="2">The sequence shown here is derived from an EMBL/GenBank/DDBJ whole genome shotgun (WGS) entry which is preliminary data.</text>
</comment>
<keyword evidence="1" id="KW-0812">Transmembrane</keyword>
<dbReference type="InterPro" id="IPR032675">
    <property type="entry name" value="LRR_dom_sf"/>
</dbReference>
<keyword evidence="1" id="KW-1133">Transmembrane helix</keyword>
<evidence type="ECO:0000313" key="3">
    <source>
        <dbReference type="Proteomes" id="UP000516437"/>
    </source>
</evidence>
<dbReference type="AlphaFoldDB" id="A0A6A1VY00"/>
<dbReference type="OrthoDB" id="1740691at2759"/>
<name>A0A6A1VY00_9ROSI</name>
<accession>A0A6A1VY00</accession>
<evidence type="ECO:0000256" key="1">
    <source>
        <dbReference type="SAM" id="Phobius"/>
    </source>
</evidence>
<evidence type="ECO:0000313" key="2">
    <source>
        <dbReference type="EMBL" id="KAB1216438.1"/>
    </source>
</evidence>
<feature type="transmembrane region" description="Helical" evidence="1">
    <location>
        <begin position="84"/>
        <end position="107"/>
    </location>
</feature>
<protein>
    <submittedName>
        <fullName evidence="2">Uncharacterized protein</fullName>
    </submittedName>
</protein>
<keyword evidence="1" id="KW-0472">Membrane</keyword>
<organism evidence="2 3">
    <name type="scientific">Morella rubra</name>
    <name type="common">Chinese bayberry</name>
    <dbReference type="NCBI Taxonomy" id="262757"/>
    <lineage>
        <taxon>Eukaryota</taxon>
        <taxon>Viridiplantae</taxon>
        <taxon>Streptophyta</taxon>
        <taxon>Embryophyta</taxon>
        <taxon>Tracheophyta</taxon>
        <taxon>Spermatophyta</taxon>
        <taxon>Magnoliopsida</taxon>
        <taxon>eudicotyledons</taxon>
        <taxon>Gunneridae</taxon>
        <taxon>Pentapetalae</taxon>
        <taxon>rosids</taxon>
        <taxon>fabids</taxon>
        <taxon>Fagales</taxon>
        <taxon>Myricaceae</taxon>
        <taxon>Morella</taxon>
    </lineage>
</organism>
<sequence length="108" mass="12197">MMQTDLFFVYAVGSVISISGKIPNYIQNWKSLEALRISDLNGSEAAFPPLNKVTGLETLILRSCNIIGQLPEYLKDMTALKTSLVCLGLLFRTFIFAAVSFFFKVYWF</sequence>
<keyword evidence="3" id="KW-1185">Reference proteome</keyword>
<proteinExistence type="predicted"/>
<reference evidence="2 3" key="1">
    <citation type="journal article" date="2019" name="Plant Biotechnol. J.">
        <title>The red bayberry genome and genetic basis of sex determination.</title>
        <authorList>
            <person name="Jia H.M."/>
            <person name="Jia H.J."/>
            <person name="Cai Q.L."/>
            <person name="Wang Y."/>
            <person name="Zhao H.B."/>
            <person name="Yang W.F."/>
            <person name="Wang G.Y."/>
            <person name="Li Y.H."/>
            <person name="Zhan D.L."/>
            <person name="Shen Y.T."/>
            <person name="Niu Q.F."/>
            <person name="Chang L."/>
            <person name="Qiu J."/>
            <person name="Zhao L."/>
            <person name="Xie H.B."/>
            <person name="Fu W.Y."/>
            <person name="Jin J."/>
            <person name="Li X.W."/>
            <person name="Jiao Y."/>
            <person name="Zhou C.C."/>
            <person name="Tu T."/>
            <person name="Chai C.Y."/>
            <person name="Gao J.L."/>
            <person name="Fan L.J."/>
            <person name="van de Weg E."/>
            <person name="Wang J.Y."/>
            <person name="Gao Z.S."/>
        </authorList>
    </citation>
    <scope>NUCLEOTIDE SEQUENCE [LARGE SCALE GENOMIC DNA]</scope>
    <source>
        <tissue evidence="2">Leaves</tissue>
    </source>
</reference>
<dbReference type="Gene3D" id="3.80.10.10">
    <property type="entry name" value="Ribonuclease Inhibitor"/>
    <property type="match status" value="1"/>
</dbReference>
<dbReference type="SUPFAM" id="SSF52058">
    <property type="entry name" value="L domain-like"/>
    <property type="match status" value="1"/>
</dbReference>
<gene>
    <name evidence="2" type="ORF">CJ030_MR4G029044</name>
</gene>